<accession>A0A1H1Z586</accession>
<dbReference type="OrthoDB" id="27092at2"/>
<dbReference type="PANTHER" id="PTHR43798:SF6">
    <property type="entry name" value="HYDROLASE, PUTATIVE (AFU_ORTHOLOGUE AFUA_4G13070)-RELATED"/>
    <property type="match status" value="1"/>
</dbReference>
<reference evidence="3" key="1">
    <citation type="submission" date="2016-10" db="EMBL/GenBank/DDBJ databases">
        <authorList>
            <person name="Varghese N."/>
            <person name="Submissions S."/>
        </authorList>
    </citation>
    <scope>NUCLEOTIDE SEQUENCE [LARGE SCALE GENOMIC DNA]</scope>
    <source>
        <strain evidence="3">IMMIB L-1606</strain>
    </source>
</reference>
<sequence length="270" mass="28783">MSGIPLHYEAFGDGVPVLVLHGAGVDHREMAAVFEPVFGRLPGYRRIYPDLPGMGRTPAPATLAGADDVLEILLGFVDALIGPAPFRLIGHSAGAHFARAIAGKRVRQVAGLGLVCPLEGNARDVPEHKVLVAAVEPEKLLDTEEAASFGEYFVVQTQATLDRYQEAVAPSLGLADEAALDRISRQWEFRGTAADSQPYSGPALILAGRQDATVGYTGAWDLLQLYPRATFAVLDQAGHALPHEQPDLLEALVTEWLGRSVSQKPVPPGA</sequence>
<evidence type="ECO:0000313" key="3">
    <source>
        <dbReference type="Proteomes" id="UP000198751"/>
    </source>
</evidence>
<name>A0A1H1Z586_9MICC</name>
<gene>
    <name evidence="2" type="ORF">SAMN04489743_2303</name>
</gene>
<evidence type="ECO:0000259" key="1">
    <source>
        <dbReference type="Pfam" id="PF12697"/>
    </source>
</evidence>
<dbReference type="PANTHER" id="PTHR43798">
    <property type="entry name" value="MONOACYLGLYCEROL LIPASE"/>
    <property type="match status" value="1"/>
</dbReference>
<proteinExistence type="predicted"/>
<dbReference type="PRINTS" id="PR00111">
    <property type="entry name" value="ABHYDROLASE"/>
</dbReference>
<keyword evidence="3" id="KW-1185">Reference proteome</keyword>
<dbReference type="EMBL" id="LT629779">
    <property type="protein sequence ID" value="SDT28985.1"/>
    <property type="molecule type" value="Genomic_DNA"/>
</dbReference>
<evidence type="ECO:0000313" key="2">
    <source>
        <dbReference type="EMBL" id="SDT28985.1"/>
    </source>
</evidence>
<dbReference type="Proteomes" id="UP000198751">
    <property type="component" value="Chromosome I"/>
</dbReference>
<dbReference type="SUPFAM" id="SSF53474">
    <property type="entry name" value="alpha/beta-Hydrolases"/>
    <property type="match status" value="1"/>
</dbReference>
<dbReference type="Pfam" id="PF12697">
    <property type="entry name" value="Abhydrolase_6"/>
    <property type="match status" value="1"/>
</dbReference>
<dbReference type="InterPro" id="IPR000073">
    <property type="entry name" value="AB_hydrolase_1"/>
</dbReference>
<dbReference type="InterPro" id="IPR050266">
    <property type="entry name" value="AB_hydrolase_sf"/>
</dbReference>
<dbReference type="AlphaFoldDB" id="A0A1H1Z586"/>
<dbReference type="InterPro" id="IPR029058">
    <property type="entry name" value="AB_hydrolase_fold"/>
</dbReference>
<dbReference type="Gene3D" id="3.40.50.1820">
    <property type="entry name" value="alpha/beta hydrolase"/>
    <property type="match status" value="1"/>
</dbReference>
<protein>
    <submittedName>
        <fullName evidence="2">Pimeloyl-ACP methyl ester carboxylesterase</fullName>
    </submittedName>
</protein>
<dbReference type="RefSeq" id="WP_091720228.1">
    <property type="nucleotide sequence ID" value="NZ_CAUQLD010000025.1"/>
</dbReference>
<feature type="domain" description="AB hydrolase-1" evidence="1">
    <location>
        <begin position="17"/>
        <end position="250"/>
    </location>
</feature>
<organism evidence="2 3">
    <name type="scientific">Pseudarthrobacter equi</name>
    <dbReference type="NCBI Taxonomy" id="728066"/>
    <lineage>
        <taxon>Bacteria</taxon>
        <taxon>Bacillati</taxon>
        <taxon>Actinomycetota</taxon>
        <taxon>Actinomycetes</taxon>
        <taxon>Micrococcales</taxon>
        <taxon>Micrococcaceae</taxon>
        <taxon>Pseudarthrobacter</taxon>
    </lineage>
</organism>
<dbReference type="GO" id="GO:0003824">
    <property type="term" value="F:catalytic activity"/>
    <property type="evidence" value="ECO:0007669"/>
    <property type="project" value="UniProtKB-ARBA"/>
</dbReference>